<name>A0A1H4HBG3_9BURK</name>
<evidence type="ECO:0000313" key="2">
    <source>
        <dbReference type="Proteomes" id="UP000198638"/>
    </source>
</evidence>
<dbReference type="AlphaFoldDB" id="A0A1H4HBG3"/>
<keyword evidence="2" id="KW-1185">Reference proteome</keyword>
<gene>
    <name evidence="1" type="ORF">SAMN05192564_10814</name>
</gene>
<evidence type="ECO:0000313" key="1">
    <source>
        <dbReference type="EMBL" id="SEB18981.1"/>
    </source>
</evidence>
<proteinExistence type="predicted"/>
<sequence>MSDPVPVRLPYRGSGGHQGCRVVKLLIEAGDSNIAASSRTPQKLSRVGFKGSTNFRRNACFW</sequence>
<dbReference type="STRING" id="83784.SAMN05192564_10814"/>
<accession>A0A1H4HBG3</accession>
<dbReference type="EMBL" id="FNRQ01000008">
    <property type="protein sequence ID" value="SEB18981.1"/>
    <property type="molecule type" value="Genomic_DNA"/>
</dbReference>
<protein>
    <submittedName>
        <fullName evidence="1">Uncharacterized protein</fullName>
    </submittedName>
</protein>
<dbReference type="Proteomes" id="UP000198638">
    <property type="component" value="Unassembled WGS sequence"/>
</dbReference>
<organism evidence="1 2">
    <name type="scientific">Paraburkholderia sartisoli</name>
    <dbReference type="NCBI Taxonomy" id="83784"/>
    <lineage>
        <taxon>Bacteria</taxon>
        <taxon>Pseudomonadati</taxon>
        <taxon>Pseudomonadota</taxon>
        <taxon>Betaproteobacteria</taxon>
        <taxon>Burkholderiales</taxon>
        <taxon>Burkholderiaceae</taxon>
        <taxon>Paraburkholderia</taxon>
    </lineage>
</organism>
<reference evidence="2" key="1">
    <citation type="submission" date="2016-10" db="EMBL/GenBank/DDBJ databases">
        <authorList>
            <person name="Varghese N."/>
            <person name="Submissions S."/>
        </authorList>
    </citation>
    <scope>NUCLEOTIDE SEQUENCE [LARGE SCALE GENOMIC DNA]</scope>
    <source>
        <strain evidence="2">LMG 24000</strain>
    </source>
</reference>